<reference evidence="2 3" key="1">
    <citation type="submission" date="2019-08" db="EMBL/GenBank/DDBJ databases">
        <authorList>
            <person name="Peeters C."/>
        </authorList>
    </citation>
    <scope>NUCLEOTIDE SEQUENCE [LARGE SCALE GENOMIC DNA]</scope>
    <source>
        <strain evidence="2 3">LMG 20603</strain>
    </source>
</reference>
<proteinExistence type="predicted"/>
<feature type="signal peptide" evidence="1">
    <location>
        <begin position="1"/>
        <end position="24"/>
    </location>
</feature>
<keyword evidence="3" id="KW-1185">Reference proteome</keyword>
<accession>A0A5E5BPG7</accession>
<dbReference type="EMBL" id="CABPST010000002">
    <property type="protein sequence ID" value="VVE87544.1"/>
    <property type="molecule type" value="Genomic_DNA"/>
</dbReference>
<organism evidence="2 3">
    <name type="scientific">Pandoraea bronchicola</name>
    <dbReference type="NCBI Taxonomy" id="2508287"/>
    <lineage>
        <taxon>Bacteria</taxon>
        <taxon>Pseudomonadati</taxon>
        <taxon>Pseudomonadota</taxon>
        <taxon>Betaproteobacteria</taxon>
        <taxon>Burkholderiales</taxon>
        <taxon>Burkholderiaceae</taxon>
        <taxon>Pandoraea</taxon>
    </lineage>
</organism>
<dbReference type="AlphaFoldDB" id="A0A5E5BPG7"/>
<keyword evidence="1" id="KW-0732">Signal</keyword>
<evidence type="ECO:0000256" key="1">
    <source>
        <dbReference type="SAM" id="SignalP"/>
    </source>
</evidence>
<protein>
    <recommendedName>
        <fullName evidence="4">Peptidase</fullName>
    </recommendedName>
</protein>
<sequence length="87" mass="9414">MQKKLLTRQRLMLLPMLLILPGCASNLPAISLPPEIPPLPAPARQPVTPSECLPTCSAALMNERGSWRNSLTLPTSQDLPASAVMTR</sequence>
<dbReference type="Proteomes" id="UP000382040">
    <property type="component" value="Unassembled WGS sequence"/>
</dbReference>
<evidence type="ECO:0000313" key="2">
    <source>
        <dbReference type="EMBL" id="VVE87544.1"/>
    </source>
</evidence>
<name>A0A5E5BPG7_9BURK</name>
<evidence type="ECO:0008006" key="4">
    <source>
        <dbReference type="Google" id="ProtNLM"/>
    </source>
</evidence>
<gene>
    <name evidence="2" type="ORF">PBR20603_01480</name>
</gene>
<feature type="chain" id="PRO_5022683229" description="Peptidase" evidence="1">
    <location>
        <begin position="25"/>
        <end position="87"/>
    </location>
</feature>
<evidence type="ECO:0000313" key="3">
    <source>
        <dbReference type="Proteomes" id="UP000382040"/>
    </source>
</evidence>